<organism evidence="2">
    <name type="scientific">Nymphaea colorata</name>
    <name type="common">pocket water lily</name>
    <dbReference type="NCBI Taxonomy" id="210225"/>
    <lineage>
        <taxon>Eukaryota</taxon>
        <taxon>Viridiplantae</taxon>
        <taxon>Streptophyta</taxon>
        <taxon>Embryophyta</taxon>
        <taxon>Tracheophyta</taxon>
        <taxon>Spermatophyta</taxon>
        <taxon>Magnoliopsida</taxon>
        <taxon>Nymphaeales</taxon>
        <taxon>Nymphaeaceae</taxon>
        <taxon>Nymphaea</taxon>
    </lineage>
</organism>
<dbReference type="Gramene" id="NC3G0243090.1">
    <property type="protein sequence ID" value="NC3G0243090.1:cds"/>
    <property type="gene ID" value="NC3G0243090"/>
</dbReference>
<sequence>MNSNYTASLRSKLGGLGAGLLLLAVLNMPPVTSAPLWIRLPNLPLNMWTEHIFNSIAKGLQGELLEIDTQTRDINRGGFARIRVELPLSAPLPPEFQFVLKDSYTLAQPLVYEGRLRFCRICGVNSHPPDKCPKRDSHRQGNFQLEAAKGKNSLKASSSSKGLIAQGQKSVSTPKN</sequence>
<accession>A0A5K1BCM0</accession>
<dbReference type="InterPro" id="IPR040256">
    <property type="entry name" value="At4g02000-like"/>
</dbReference>
<dbReference type="PANTHER" id="PTHR31286:SF180">
    <property type="entry name" value="OS10G0362600 PROTEIN"/>
    <property type="match status" value="1"/>
</dbReference>
<feature type="region of interest" description="Disordered" evidence="1">
    <location>
        <begin position="148"/>
        <end position="176"/>
    </location>
</feature>
<dbReference type="AlphaFoldDB" id="A0A5K1BCM0"/>
<feature type="compositionally biased region" description="Polar residues" evidence="1">
    <location>
        <begin position="154"/>
        <end position="176"/>
    </location>
</feature>
<proteinExistence type="predicted"/>
<protein>
    <submittedName>
        <fullName evidence="2">Uncharacterized protein</fullName>
    </submittedName>
</protein>
<dbReference type="PANTHER" id="PTHR31286">
    <property type="entry name" value="GLYCINE-RICH CELL WALL STRUCTURAL PROTEIN 1.8-LIKE"/>
    <property type="match status" value="1"/>
</dbReference>
<name>A0A5K1BCM0_9MAGN</name>
<evidence type="ECO:0000256" key="1">
    <source>
        <dbReference type="SAM" id="MobiDB-lite"/>
    </source>
</evidence>
<evidence type="ECO:0000313" key="2">
    <source>
        <dbReference type="EMBL" id="VVW12322.1"/>
    </source>
</evidence>
<gene>
    <name evidence="2" type="ORF">NYM_LOCUS16554</name>
</gene>
<reference evidence="2" key="1">
    <citation type="submission" date="2019-09" db="EMBL/GenBank/DDBJ databases">
        <authorList>
            <person name="Zhang L."/>
        </authorList>
    </citation>
    <scope>NUCLEOTIDE SEQUENCE</scope>
</reference>
<dbReference type="EMBL" id="LR721781">
    <property type="protein sequence ID" value="VVW12322.1"/>
    <property type="molecule type" value="Genomic_DNA"/>
</dbReference>